<proteinExistence type="predicted"/>
<evidence type="ECO:0000313" key="11">
    <source>
        <dbReference type="Proteomes" id="UP001251528"/>
    </source>
</evidence>
<evidence type="ECO:0000256" key="4">
    <source>
        <dbReference type="ARBA" id="ARBA00022643"/>
    </source>
</evidence>
<dbReference type="InterPro" id="IPR001709">
    <property type="entry name" value="Flavoprot_Pyr_Nucl_cyt_Rdtase"/>
</dbReference>
<dbReference type="InterPro" id="IPR001433">
    <property type="entry name" value="OxRdtase_FAD/NAD-bd"/>
</dbReference>
<evidence type="ECO:0008006" key="12">
    <source>
        <dbReference type="Google" id="ProtNLM"/>
    </source>
</evidence>
<dbReference type="InterPro" id="IPR023173">
    <property type="entry name" value="NADPH_Cyt_P450_Rdtase_alpha"/>
</dbReference>
<dbReference type="PROSITE" id="PS51384">
    <property type="entry name" value="FAD_FR"/>
    <property type="match status" value="1"/>
</dbReference>
<keyword evidence="11" id="KW-1185">Reference proteome</keyword>
<evidence type="ECO:0000313" key="10">
    <source>
        <dbReference type="EMBL" id="KAK2593519.1"/>
    </source>
</evidence>
<name>A0AAJ0FVN6_9HYPO</name>
<keyword evidence="5" id="KW-0274">FAD</keyword>
<evidence type="ECO:0000259" key="9">
    <source>
        <dbReference type="PROSITE" id="PS51384"/>
    </source>
</evidence>
<dbReference type="InterPro" id="IPR017938">
    <property type="entry name" value="Riboflavin_synthase-like_b-brl"/>
</dbReference>
<evidence type="ECO:0000256" key="2">
    <source>
        <dbReference type="ARBA" id="ARBA00001974"/>
    </source>
</evidence>
<evidence type="ECO:0000256" key="3">
    <source>
        <dbReference type="ARBA" id="ARBA00022630"/>
    </source>
</evidence>
<accession>A0AAJ0FVN6</accession>
<dbReference type="PRINTS" id="PR00371">
    <property type="entry name" value="FPNCR"/>
</dbReference>
<dbReference type="InterPro" id="IPR003097">
    <property type="entry name" value="CysJ-like_FAD-binding"/>
</dbReference>
<dbReference type="Gene3D" id="2.40.30.10">
    <property type="entry name" value="Translation factors"/>
    <property type="match status" value="1"/>
</dbReference>
<gene>
    <name evidence="10" type="ORF">QQS21_008785</name>
</gene>
<dbReference type="InterPro" id="IPR017927">
    <property type="entry name" value="FAD-bd_FR_type"/>
</dbReference>
<dbReference type="InterPro" id="IPR001094">
    <property type="entry name" value="Flavdoxin-like"/>
</dbReference>
<comment type="cofactor">
    <cofactor evidence="2">
        <name>FAD</name>
        <dbReference type="ChEBI" id="CHEBI:57692"/>
    </cofactor>
</comment>
<dbReference type="PANTHER" id="PTHR19384">
    <property type="entry name" value="NITRIC OXIDE SYNTHASE-RELATED"/>
    <property type="match status" value="1"/>
</dbReference>
<sequence length="714" mass="79066">MHPLFDFIRNVLHDEHTLLASLMAHIGDAWNTAESHDLALSGMLILLSIFIYNHGRLLLPSKEDPLTKLLFEVPQKSMGLVKSQKSKVSRDISVRVAEDEAQIIVFWGSQSGTAEDFAHRTVRDLQHDYDVKVACIDMSDFNPSTLLGLSPSVRCIFLASTFGEGEPSDNARDFLAWVEASPPASLNGVRYAAFGCGNSNYRYFNKTIDDITGFMDKNGAQIMMPVAKGDEALRTTEEDFIEWKDNLITQLASELGLKQLERDYVPSLLVEEVTLCMEQTQLSALKPHVGRGGDANVNLVQVASARQLAASYNQGHRSVLEVTLDLSLHPQVKYKTGDHIAIWPENRESEMSHLLTVLGLASRGSSCVSITSTAGGDALKMPNQLTIDTLFRRYLDICGPISREAVLALSRMAPTHKIRDSLKSLGKNKETYYGFLHSNHMTIARLLSHSLELDDTASWHVLPLSFIIELLPRIKPRLYSISSSTVVSPRKVSLTVSVKPGAVPGNLTVAIPGLASNYLETLHGMKPGQCDEDANMSPHQLSAQIWAQIRLSTFKLPMRSQTPLVMVAAGTGIAPFRGFVQERARLGPTGRDIGRMVLFFGCQTEDDYLYREELRELMDGPLKGKLEVVTAFSRSGGAKVYVQDQIRAREADVTELMLNQGAAFYICGAAIMAKDVTAALLESVKTHTGWDQAEIDSWRAGLKRSKRWFEDVWS</sequence>
<dbReference type="InterPro" id="IPR008254">
    <property type="entry name" value="Flavodoxin/NO_synth"/>
</dbReference>
<evidence type="ECO:0000256" key="5">
    <source>
        <dbReference type="ARBA" id="ARBA00022827"/>
    </source>
</evidence>
<dbReference type="PANTHER" id="PTHR19384:SF108">
    <property type="entry name" value="NADPH--CYTOCHROME P450 REDUCTASE"/>
    <property type="match status" value="1"/>
</dbReference>
<keyword evidence="4" id="KW-0288">FMN</keyword>
<keyword evidence="6" id="KW-0521">NADP</keyword>
<dbReference type="GO" id="GO:0005829">
    <property type="term" value="C:cytosol"/>
    <property type="evidence" value="ECO:0007669"/>
    <property type="project" value="TreeGrafter"/>
</dbReference>
<dbReference type="Pfam" id="PF00667">
    <property type="entry name" value="FAD_binding_1"/>
    <property type="match status" value="1"/>
</dbReference>
<dbReference type="GO" id="GO:0010181">
    <property type="term" value="F:FMN binding"/>
    <property type="evidence" value="ECO:0007669"/>
    <property type="project" value="InterPro"/>
</dbReference>
<feature type="domain" description="FAD-binding FR-type" evidence="9">
    <location>
        <begin position="295"/>
        <end position="557"/>
    </location>
</feature>
<dbReference type="GO" id="GO:0050660">
    <property type="term" value="F:flavin adenine dinucleotide binding"/>
    <property type="evidence" value="ECO:0007669"/>
    <property type="project" value="TreeGrafter"/>
</dbReference>
<dbReference type="FunFam" id="3.40.50.80:FF:000032">
    <property type="entry name" value="NADPH-dependent diflavin oxidoreductase 1"/>
    <property type="match status" value="1"/>
</dbReference>
<evidence type="ECO:0000256" key="1">
    <source>
        <dbReference type="ARBA" id="ARBA00001917"/>
    </source>
</evidence>
<dbReference type="GO" id="GO:0003958">
    <property type="term" value="F:NADPH-hemoprotein reductase activity"/>
    <property type="evidence" value="ECO:0007669"/>
    <property type="project" value="TreeGrafter"/>
</dbReference>
<dbReference type="SUPFAM" id="SSF63380">
    <property type="entry name" value="Riboflavin synthase domain-like"/>
    <property type="match status" value="1"/>
</dbReference>
<dbReference type="Pfam" id="PF00258">
    <property type="entry name" value="Flavodoxin_1"/>
    <property type="match status" value="1"/>
</dbReference>
<dbReference type="AlphaFoldDB" id="A0AAJ0FVN6"/>
<evidence type="ECO:0000256" key="6">
    <source>
        <dbReference type="ARBA" id="ARBA00022857"/>
    </source>
</evidence>
<evidence type="ECO:0000256" key="7">
    <source>
        <dbReference type="ARBA" id="ARBA00023002"/>
    </source>
</evidence>
<evidence type="ECO:0000259" key="8">
    <source>
        <dbReference type="PROSITE" id="PS50902"/>
    </source>
</evidence>
<keyword evidence="3" id="KW-0285">Flavoprotein</keyword>
<dbReference type="Gene3D" id="1.20.990.10">
    <property type="entry name" value="NADPH-cytochrome p450 Reductase, Chain A, domain 3"/>
    <property type="match status" value="1"/>
</dbReference>
<dbReference type="InterPro" id="IPR039261">
    <property type="entry name" value="FNR_nucleotide-bd"/>
</dbReference>
<dbReference type="EMBL" id="JASWJB010000208">
    <property type="protein sequence ID" value="KAK2593519.1"/>
    <property type="molecule type" value="Genomic_DNA"/>
</dbReference>
<dbReference type="PRINTS" id="PR00369">
    <property type="entry name" value="FLAVODOXIN"/>
</dbReference>
<comment type="caution">
    <text evidence="10">The sequence shown here is derived from an EMBL/GenBank/DDBJ whole genome shotgun (WGS) entry which is preliminary data.</text>
</comment>
<dbReference type="SUPFAM" id="SSF52343">
    <property type="entry name" value="Ferredoxin reductase-like, C-terminal NADP-linked domain"/>
    <property type="match status" value="1"/>
</dbReference>
<organism evidence="10 11">
    <name type="scientific">Conoideocrella luteorostrata</name>
    <dbReference type="NCBI Taxonomy" id="1105319"/>
    <lineage>
        <taxon>Eukaryota</taxon>
        <taxon>Fungi</taxon>
        <taxon>Dikarya</taxon>
        <taxon>Ascomycota</taxon>
        <taxon>Pezizomycotina</taxon>
        <taxon>Sordariomycetes</taxon>
        <taxon>Hypocreomycetidae</taxon>
        <taxon>Hypocreales</taxon>
        <taxon>Clavicipitaceae</taxon>
        <taxon>Conoideocrella</taxon>
    </lineage>
</organism>
<reference evidence="10" key="1">
    <citation type="submission" date="2023-06" db="EMBL/GenBank/DDBJ databases">
        <title>Conoideocrella luteorostrata (Hypocreales: Clavicipitaceae), a potential biocontrol fungus for elongate hemlock scale in United States Christmas tree production areas.</title>
        <authorList>
            <person name="Barrett H."/>
            <person name="Lovett B."/>
            <person name="Macias A.M."/>
            <person name="Stajich J.E."/>
            <person name="Kasson M.T."/>
        </authorList>
    </citation>
    <scope>NUCLEOTIDE SEQUENCE</scope>
    <source>
        <strain evidence="10">ARSEF 14590</strain>
    </source>
</reference>
<dbReference type="SUPFAM" id="SSF52218">
    <property type="entry name" value="Flavoproteins"/>
    <property type="match status" value="1"/>
</dbReference>
<comment type="cofactor">
    <cofactor evidence="1">
        <name>FMN</name>
        <dbReference type="ChEBI" id="CHEBI:58210"/>
    </cofactor>
</comment>
<dbReference type="Proteomes" id="UP001251528">
    <property type="component" value="Unassembled WGS sequence"/>
</dbReference>
<dbReference type="Gene3D" id="3.40.50.80">
    <property type="entry name" value="Nucleotide-binding domain of ferredoxin-NADP reductase (FNR) module"/>
    <property type="match status" value="1"/>
</dbReference>
<dbReference type="Pfam" id="PF00175">
    <property type="entry name" value="NAD_binding_1"/>
    <property type="match status" value="1"/>
</dbReference>
<dbReference type="InterPro" id="IPR029039">
    <property type="entry name" value="Flavoprotein-like_sf"/>
</dbReference>
<keyword evidence="7" id="KW-0560">Oxidoreductase</keyword>
<dbReference type="Gene3D" id="3.40.50.360">
    <property type="match status" value="1"/>
</dbReference>
<dbReference type="PROSITE" id="PS50902">
    <property type="entry name" value="FLAVODOXIN_LIKE"/>
    <property type="match status" value="1"/>
</dbReference>
<feature type="domain" description="Flavodoxin-like" evidence="8">
    <location>
        <begin position="103"/>
        <end position="248"/>
    </location>
</feature>
<protein>
    <recommendedName>
        <fullName evidence="12">NADPH--hemoprotein reductase</fullName>
    </recommendedName>
</protein>